<dbReference type="Proteomes" id="UP000749559">
    <property type="component" value="Unassembled WGS sequence"/>
</dbReference>
<keyword evidence="2" id="KW-1185">Reference proteome</keyword>
<gene>
    <name evidence="1" type="ORF">OFUS_LOCUS20319</name>
</gene>
<organism evidence="1 2">
    <name type="scientific">Owenia fusiformis</name>
    <name type="common">Polychaete worm</name>
    <dbReference type="NCBI Taxonomy" id="6347"/>
    <lineage>
        <taxon>Eukaryota</taxon>
        <taxon>Metazoa</taxon>
        <taxon>Spiralia</taxon>
        <taxon>Lophotrochozoa</taxon>
        <taxon>Annelida</taxon>
        <taxon>Polychaeta</taxon>
        <taxon>Sedentaria</taxon>
        <taxon>Canalipalpata</taxon>
        <taxon>Sabellida</taxon>
        <taxon>Oweniida</taxon>
        <taxon>Oweniidae</taxon>
        <taxon>Owenia</taxon>
    </lineage>
</organism>
<protein>
    <submittedName>
        <fullName evidence="1">Uncharacterized protein</fullName>
    </submittedName>
</protein>
<proteinExistence type="predicted"/>
<evidence type="ECO:0000313" key="1">
    <source>
        <dbReference type="EMBL" id="CAH1795839.1"/>
    </source>
</evidence>
<dbReference type="EMBL" id="CAIIXF020000010">
    <property type="protein sequence ID" value="CAH1795839.1"/>
    <property type="molecule type" value="Genomic_DNA"/>
</dbReference>
<accession>A0A8J1TUJ5</accession>
<comment type="caution">
    <text evidence="1">The sequence shown here is derived from an EMBL/GenBank/DDBJ whole genome shotgun (WGS) entry which is preliminary data.</text>
</comment>
<name>A0A8J1TUJ5_OWEFU</name>
<dbReference type="AlphaFoldDB" id="A0A8J1TUJ5"/>
<sequence>MPSKFKNTLKHTGHNFQHSYSNNICTPTSLHRHDFRAPGTRDLQHKILDKRSPKVEKPNIIWGDDIPERRTSYNIHHCDPAIQSGIRSSRAPPPLGAEILPPQNSHPTGHVAHCTMRAEYPYLGHEVSQQIFTDRRKDLQLIKKVQTTDSVHASQQGAKRKMMSRVMIDYTVPADRVKGDNIKAKMVQTISPYVREDSIWNSIGGRLGEGKRLNYKTIQTLNYIWPPQRGTKANRYEMVKVR</sequence>
<evidence type="ECO:0000313" key="2">
    <source>
        <dbReference type="Proteomes" id="UP000749559"/>
    </source>
</evidence>
<reference evidence="1" key="1">
    <citation type="submission" date="2022-03" db="EMBL/GenBank/DDBJ databases">
        <authorList>
            <person name="Martin C."/>
        </authorList>
    </citation>
    <scope>NUCLEOTIDE SEQUENCE</scope>
</reference>